<dbReference type="GO" id="GO:0005634">
    <property type="term" value="C:nucleus"/>
    <property type="evidence" value="ECO:0007669"/>
    <property type="project" value="UniProtKB-SubCell"/>
</dbReference>
<evidence type="ECO:0000256" key="8">
    <source>
        <dbReference type="ARBA" id="ARBA00023242"/>
    </source>
</evidence>
<dbReference type="EMBL" id="ML736215">
    <property type="protein sequence ID" value="KAE8377943.1"/>
    <property type="molecule type" value="Genomic_DNA"/>
</dbReference>
<dbReference type="FunFam" id="4.10.240.10:FF:000009">
    <property type="entry name" value="C6 transcription factor (Gal4)"/>
    <property type="match status" value="1"/>
</dbReference>
<dbReference type="PROSITE" id="PS00463">
    <property type="entry name" value="ZN2_CY6_FUNGAL_1"/>
    <property type="match status" value="1"/>
</dbReference>
<dbReference type="SMART" id="SM00906">
    <property type="entry name" value="Fungal_trans"/>
    <property type="match status" value="1"/>
</dbReference>
<evidence type="ECO:0000256" key="4">
    <source>
        <dbReference type="ARBA" id="ARBA00023015"/>
    </source>
</evidence>
<keyword evidence="13" id="KW-1185">Reference proteome</keyword>
<dbReference type="Proteomes" id="UP000326198">
    <property type="component" value="Unassembled WGS sequence"/>
</dbReference>
<evidence type="ECO:0000256" key="10">
    <source>
        <dbReference type="SAM" id="MobiDB-lite"/>
    </source>
</evidence>
<keyword evidence="8" id="KW-0539">Nucleus</keyword>
<dbReference type="InterPro" id="IPR005600">
    <property type="entry name" value="Gal4_dimer_dom"/>
</dbReference>
<keyword evidence="6" id="KW-0010">Activator</keyword>
<dbReference type="SUPFAM" id="SSF57701">
    <property type="entry name" value="Zn2/Cys6 DNA-binding domain"/>
    <property type="match status" value="1"/>
</dbReference>
<dbReference type="CDD" id="cd12148">
    <property type="entry name" value="fungal_TF_MHR"/>
    <property type="match status" value="1"/>
</dbReference>
<dbReference type="Pfam" id="PF00172">
    <property type="entry name" value="Zn_clus"/>
    <property type="match status" value="1"/>
</dbReference>
<name>A0A5N7B863_9EURO</name>
<evidence type="ECO:0000256" key="6">
    <source>
        <dbReference type="ARBA" id="ARBA00023159"/>
    </source>
</evidence>
<dbReference type="GO" id="GO:0000981">
    <property type="term" value="F:DNA-binding transcription factor activity, RNA polymerase II-specific"/>
    <property type="evidence" value="ECO:0007669"/>
    <property type="project" value="InterPro"/>
</dbReference>
<dbReference type="InterPro" id="IPR051127">
    <property type="entry name" value="Fungal_SecMet_Regulators"/>
</dbReference>
<reference evidence="12 13" key="1">
    <citation type="submission" date="2019-04" db="EMBL/GenBank/DDBJ databases">
        <title>Friends and foes A comparative genomics studyof 23 Aspergillus species from section Flavi.</title>
        <authorList>
            <consortium name="DOE Joint Genome Institute"/>
            <person name="Kjaerbolling I."/>
            <person name="Vesth T."/>
            <person name="Frisvad J.C."/>
            <person name="Nybo J.L."/>
            <person name="Theobald S."/>
            <person name="Kildgaard S."/>
            <person name="Isbrandt T."/>
            <person name="Kuo A."/>
            <person name="Sato A."/>
            <person name="Lyhne E.K."/>
            <person name="Kogle M.E."/>
            <person name="Wiebenga A."/>
            <person name="Kun R.S."/>
            <person name="Lubbers R.J."/>
            <person name="Makela M.R."/>
            <person name="Barry K."/>
            <person name="Chovatia M."/>
            <person name="Clum A."/>
            <person name="Daum C."/>
            <person name="Haridas S."/>
            <person name="He G."/>
            <person name="LaButti K."/>
            <person name="Lipzen A."/>
            <person name="Mondo S."/>
            <person name="Riley R."/>
            <person name="Salamov A."/>
            <person name="Simmons B.A."/>
            <person name="Magnuson J.K."/>
            <person name="Henrissat B."/>
            <person name="Mortensen U.H."/>
            <person name="Larsen T.O."/>
            <person name="Devries R.P."/>
            <person name="Grigoriev I.V."/>
            <person name="Machida M."/>
            <person name="Baker S.E."/>
            <person name="Andersen M.R."/>
        </authorList>
    </citation>
    <scope>NUCLEOTIDE SEQUENCE [LARGE SCALE GENOMIC DNA]</scope>
    <source>
        <strain evidence="12 13">IBT 29228</strain>
    </source>
</reference>
<dbReference type="SMART" id="SM00066">
    <property type="entry name" value="GAL4"/>
    <property type="match status" value="1"/>
</dbReference>
<keyword evidence="4" id="KW-0805">Transcription regulation</keyword>
<protein>
    <submittedName>
        <fullName evidence="12">Fungal-specific transcription factor domain-containing protein</fullName>
    </submittedName>
</protein>
<evidence type="ECO:0000256" key="5">
    <source>
        <dbReference type="ARBA" id="ARBA00023125"/>
    </source>
</evidence>
<dbReference type="GO" id="GO:0006351">
    <property type="term" value="P:DNA-templated transcription"/>
    <property type="evidence" value="ECO:0007669"/>
    <property type="project" value="InterPro"/>
</dbReference>
<dbReference type="Pfam" id="PF04082">
    <property type="entry name" value="Fungal_trans"/>
    <property type="match status" value="1"/>
</dbReference>
<dbReference type="GO" id="GO:0000435">
    <property type="term" value="P:positive regulation of transcription from RNA polymerase II promoter by galactose"/>
    <property type="evidence" value="ECO:0007669"/>
    <property type="project" value="TreeGrafter"/>
</dbReference>
<evidence type="ECO:0000256" key="9">
    <source>
        <dbReference type="ARBA" id="ARBA00023277"/>
    </source>
</evidence>
<dbReference type="InterPro" id="IPR007219">
    <property type="entry name" value="XnlR_reg_dom"/>
</dbReference>
<dbReference type="AlphaFoldDB" id="A0A5N7B863"/>
<dbReference type="CDD" id="cd14654">
    <property type="entry name" value="ZIP_Gal4"/>
    <property type="match status" value="1"/>
</dbReference>
<dbReference type="InterPro" id="IPR036864">
    <property type="entry name" value="Zn2-C6_fun-type_DNA-bd_sf"/>
</dbReference>
<dbReference type="PANTHER" id="PTHR47424:SF2">
    <property type="entry name" value="TRANSCRIPTION FACTOR DOMAIN-CONTAINING PROTEIN-RELATED"/>
    <property type="match status" value="1"/>
</dbReference>
<keyword evidence="2" id="KW-0479">Metal-binding</keyword>
<accession>A0A5N7B863</accession>
<feature type="region of interest" description="Disordered" evidence="10">
    <location>
        <begin position="103"/>
        <end position="127"/>
    </location>
</feature>
<comment type="subcellular location">
    <subcellularLocation>
        <location evidence="1">Nucleus</location>
    </subcellularLocation>
</comment>
<keyword evidence="3" id="KW-0862">Zinc</keyword>
<dbReference type="Gene3D" id="4.10.240.10">
    <property type="entry name" value="Zn(2)-C6 fungal-type DNA-binding domain"/>
    <property type="match status" value="1"/>
</dbReference>
<gene>
    <name evidence="12" type="ORF">BDV26DRAFT_199680</name>
</gene>
<sequence>MNMDDGVYVTQVSLGRNSHIPACVECRARKAKCSKTRPSCAHCKTLNKPCVYPEKVVRSPLTRQHLTAVENRLQVLETALGKLFPGGATESIIRSLLNDSPDVIAPSPPSSTQTTSGSELPVGGTDQNKVFQAPQHEDMLSDGLINDLTDIEMTLSQGSFDAYTFDPQLNDIQPPMADIDESRLIRAYFDHFHTIFPFIHQGTFIKQHDTRSFNSGDGEWEILYEMVLAMGSWCLQTDEDLSKGHSFAQRAKKKLDQSSILGQASITLIQALLLMSDFYGKYGQPRDSWAFLGLATRMAISLGLHRESTYSRSGISPLTREVWRRVWWSVYCFDSCASKIHGLPLLLPEDKLITVKLVSNIADEDLTELNQIHPNERDDWTIYTGLILQSSYHRMANDIYHRILSTDQITVLDMKTYEQMITDWHRNLTLCTQHITADQLPAWVRYARDRQMLCDRSLRLLIHRPALLDWLRRKRISHGQAVLGEQLSERQCRTSGLNLARGTIKLTSHLIQDQQYSDVTLSFTLYALFHAVLVPVIHLKADPSVPESITWLQDIEEAKQALSGLSIRKDALATHFLVILDQITTSSLTVNDTNMNCVSESLQPNDLQPAPTDIFGNGELRLLEPNIAGPTSPLAFSDWLHG</sequence>
<feature type="domain" description="Zn(2)-C6 fungal-type" evidence="11">
    <location>
        <begin position="22"/>
        <end position="52"/>
    </location>
</feature>
<dbReference type="PANTHER" id="PTHR47424">
    <property type="entry name" value="REGULATORY PROTEIN GAL4"/>
    <property type="match status" value="1"/>
</dbReference>
<keyword evidence="7" id="KW-0804">Transcription</keyword>
<dbReference type="OrthoDB" id="3364175at2759"/>
<evidence type="ECO:0000313" key="13">
    <source>
        <dbReference type="Proteomes" id="UP000326198"/>
    </source>
</evidence>
<proteinExistence type="predicted"/>
<evidence type="ECO:0000259" key="11">
    <source>
        <dbReference type="PROSITE" id="PS50048"/>
    </source>
</evidence>
<dbReference type="InterPro" id="IPR001138">
    <property type="entry name" value="Zn2Cys6_DnaBD"/>
</dbReference>
<dbReference type="PROSITE" id="PS50048">
    <property type="entry name" value="ZN2_CY6_FUNGAL_2"/>
    <property type="match status" value="1"/>
</dbReference>
<evidence type="ECO:0000256" key="1">
    <source>
        <dbReference type="ARBA" id="ARBA00004123"/>
    </source>
</evidence>
<dbReference type="GO" id="GO:0008270">
    <property type="term" value="F:zinc ion binding"/>
    <property type="evidence" value="ECO:0007669"/>
    <property type="project" value="InterPro"/>
</dbReference>
<dbReference type="CDD" id="cd00067">
    <property type="entry name" value="GAL4"/>
    <property type="match status" value="1"/>
</dbReference>
<dbReference type="GO" id="GO:0000978">
    <property type="term" value="F:RNA polymerase II cis-regulatory region sequence-specific DNA binding"/>
    <property type="evidence" value="ECO:0007669"/>
    <property type="project" value="TreeGrafter"/>
</dbReference>
<evidence type="ECO:0000313" key="12">
    <source>
        <dbReference type="EMBL" id="KAE8377943.1"/>
    </source>
</evidence>
<evidence type="ECO:0000256" key="3">
    <source>
        <dbReference type="ARBA" id="ARBA00022833"/>
    </source>
</evidence>
<keyword evidence="9" id="KW-0119">Carbohydrate metabolism</keyword>
<dbReference type="Gene3D" id="1.20.5.170">
    <property type="match status" value="1"/>
</dbReference>
<evidence type="ECO:0000256" key="7">
    <source>
        <dbReference type="ARBA" id="ARBA00023163"/>
    </source>
</evidence>
<evidence type="ECO:0000256" key="2">
    <source>
        <dbReference type="ARBA" id="ARBA00022723"/>
    </source>
</evidence>
<organism evidence="12 13">
    <name type="scientific">Aspergillus bertholletiae</name>
    <dbReference type="NCBI Taxonomy" id="1226010"/>
    <lineage>
        <taxon>Eukaryota</taxon>
        <taxon>Fungi</taxon>
        <taxon>Dikarya</taxon>
        <taxon>Ascomycota</taxon>
        <taxon>Pezizomycotina</taxon>
        <taxon>Eurotiomycetes</taxon>
        <taxon>Eurotiomycetidae</taxon>
        <taxon>Eurotiales</taxon>
        <taxon>Aspergillaceae</taxon>
        <taxon>Aspergillus</taxon>
        <taxon>Aspergillus subgen. Circumdati</taxon>
    </lineage>
</organism>
<keyword evidence="5" id="KW-0238">DNA-binding</keyword>